<keyword evidence="5" id="KW-1185">Reference proteome</keyword>
<feature type="domain" description="FecR protein" evidence="2">
    <location>
        <begin position="174"/>
        <end position="269"/>
    </location>
</feature>
<evidence type="ECO:0000256" key="1">
    <source>
        <dbReference type="SAM" id="Phobius"/>
    </source>
</evidence>
<dbReference type="Pfam" id="PF16344">
    <property type="entry name" value="FecR_C"/>
    <property type="match status" value="1"/>
</dbReference>
<evidence type="ECO:0000259" key="2">
    <source>
        <dbReference type="Pfam" id="PF04773"/>
    </source>
</evidence>
<keyword evidence="1" id="KW-0472">Membrane</keyword>
<proteinExistence type="predicted"/>
<evidence type="ECO:0000313" key="5">
    <source>
        <dbReference type="Proteomes" id="UP000558089"/>
    </source>
</evidence>
<dbReference type="Pfam" id="PF04773">
    <property type="entry name" value="FecR"/>
    <property type="match status" value="1"/>
</dbReference>
<accession>A0A850NH68</accession>
<dbReference type="InterPro" id="IPR006860">
    <property type="entry name" value="FecR"/>
</dbReference>
<sequence>MTKIDIRRIITRYINQEASQEELAILYEWVKKGNNKEVFKKLVQADFLVNYEDKSWQTEEAFEDFLHTIKKKETVRVRPLYAQNHIWKYAAVIMITVGSSLFFLLNQETVVNVPVDDAPDQITLQLDNGEVLTIDPESDATIQSKNGNTVVSMVKGMLSQKQEKGKKDKVSNNTIRVPFGKNLSITLQDGSVVMLNSGSSITYPSSFEGTDTREVKLNGEAFFEVAKNPQKPFIVKTEGMYTQVFGTVFNVSAYEDDGRAEVVLVEGSVGVGNPANLNSRDIQMLKPSQKATSVVGGDTDFMVEDVDVASYISWTKGILAFENESMGQIIKRLQRQYNIKIYNTYKELDERRFTGMFDEENIDHVLRTIQAHTHFSYDKNDNVITIKNPNKQ</sequence>
<dbReference type="Gene3D" id="3.55.50.30">
    <property type="match status" value="1"/>
</dbReference>
<dbReference type="AlphaFoldDB" id="A0A850NH68"/>
<keyword evidence="1" id="KW-1133">Transmembrane helix</keyword>
<name>A0A850NH68_9FLAO</name>
<gene>
    <name evidence="4" type="ORF">GUA46_14180</name>
</gene>
<protein>
    <submittedName>
        <fullName evidence="4">DUF4974 domain-containing protein</fullName>
    </submittedName>
</protein>
<dbReference type="Proteomes" id="UP000558089">
    <property type="component" value="Unassembled WGS sequence"/>
</dbReference>
<dbReference type="InterPro" id="IPR032508">
    <property type="entry name" value="FecR_C"/>
</dbReference>
<dbReference type="RefSeq" id="WP_176621048.1">
    <property type="nucleotide sequence ID" value="NZ_WYET01000007.1"/>
</dbReference>
<evidence type="ECO:0000313" key="4">
    <source>
        <dbReference type="EMBL" id="NVN19494.1"/>
    </source>
</evidence>
<feature type="transmembrane region" description="Helical" evidence="1">
    <location>
        <begin position="86"/>
        <end position="105"/>
    </location>
</feature>
<dbReference type="InterPro" id="IPR012373">
    <property type="entry name" value="Ferrdict_sens_TM"/>
</dbReference>
<evidence type="ECO:0000259" key="3">
    <source>
        <dbReference type="Pfam" id="PF16344"/>
    </source>
</evidence>
<keyword evidence="1" id="KW-0812">Transmembrane</keyword>
<dbReference type="Gene3D" id="2.60.120.1440">
    <property type="match status" value="1"/>
</dbReference>
<dbReference type="EMBL" id="WYET01000007">
    <property type="protein sequence ID" value="NVN19494.1"/>
    <property type="molecule type" value="Genomic_DNA"/>
</dbReference>
<reference evidence="4 5" key="1">
    <citation type="submission" date="2020-01" db="EMBL/GenBank/DDBJ databases">
        <title>Draft Genome Analysis of Muricauda sp. HICW Isolated from coastal seawater of PR China.</title>
        <authorList>
            <person name="Chen M.-X."/>
        </authorList>
    </citation>
    <scope>NUCLEOTIDE SEQUENCE [LARGE SCALE GENOMIC DNA]</scope>
    <source>
        <strain evidence="4 5">HICW</strain>
    </source>
</reference>
<dbReference type="PANTHER" id="PTHR30273:SF2">
    <property type="entry name" value="PROTEIN FECR"/>
    <property type="match status" value="1"/>
</dbReference>
<organism evidence="4 5">
    <name type="scientific">Flagellimonas chongwuensis</name>
    <dbReference type="NCBI Taxonomy" id="2697365"/>
    <lineage>
        <taxon>Bacteria</taxon>
        <taxon>Pseudomonadati</taxon>
        <taxon>Bacteroidota</taxon>
        <taxon>Flavobacteriia</taxon>
        <taxon>Flavobacteriales</taxon>
        <taxon>Flavobacteriaceae</taxon>
        <taxon>Flagellimonas</taxon>
    </lineage>
</organism>
<dbReference type="PANTHER" id="PTHR30273">
    <property type="entry name" value="PERIPLASMIC SIGNAL SENSOR AND SIGMA FACTOR ACTIVATOR FECR-RELATED"/>
    <property type="match status" value="1"/>
</dbReference>
<feature type="domain" description="Protein FecR C-terminal" evidence="3">
    <location>
        <begin position="319"/>
        <end position="386"/>
    </location>
</feature>
<comment type="caution">
    <text evidence="4">The sequence shown here is derived from an EMBL/GenBank/DDBJ whole genome shotgun (WGS) entry which is preliminary data.</text>
</comment>
<dbReference type="GO" id="GO:0016989">
    <property type="term" value="F:sigma factor antagonist activity"/>
    <property type="evidence" value="ECO:0007669"/>
    <property type="project" value="TreeGrafter"/>
</dbReference>